<dbReference type="EMBL" id="BAAALS010000008">
    <property type="protein sequence ID" value="GAA1748878.1"/>
    <property type="molecule type" value="Genomic_DNA"/>
</dbReference>
<comment type="catalytic activity">
    <reaction evidence="7">
        <text>IMP + L-aspartate + GTP = N(6)-(1,2-dicarboxyethyl)-AMP + GDP + phosphate + 2 H(+)</text>
        <dbReference type="Rhea" id="RHEA:15753"/>
        <dbReference type="ChEBI" id="CHEBI:15378"/>
        <dbReference type="ChEBI" id="CHEBI:29991"/>
        <dbReference type="ChEBI" id="CHEBI:37565"/>
        <dbReference type="ChEBI" id="CHEBI:43474"/>
        <dbReference type="ChEBI" id="CHEBI:57567"/>
        <dbReference type="ChEBI" id="CHEBI:58053"/>
        <dbReference type="ChEBI" id="CHEBI:58189"/>
        <dbReference type="EC" id="6.3.4.4"/>
    </reaction>
</comment>
<dbReference type="RefSeq" id="WP_344079229.1">
    <property type="nucleotide sequence ID" value="NZ_BAAALS010000008.1"/>
</dbReference>
<keyword evidence="3 7" id="KW-0547">Nucleotide-binding</keyword>
<comment type="pathway">
    <text evidence="7">Purine metabolism; AMP biosynthesis via de novo pathway; AMP from IMP: step 1/2.</text>
</comment>
<evidence type="ECO:0000256" key="1">
    <source>
        <dbReference type="ARBA" id="ARBA00022598"/>
    </source>
</evidence>
<dbReference type="HAMAP" id="MF_00011">
    <property type="entry name" value="Adenylosucc_synth"/>
    <property type="match status" value="1"/>
</dbReference>
<keyword evidence="4 7" id="KW-0658">Purine biosynthesis</keyword>
<evidence type="ECO:0000256" key="2">
    <source>
        <dbReference type="ARBA" id="ARBA00022723"/>
    </source>
</evidence>
<evidence type="ECO:0000313" key="9">
    <source>
        <dbReference type="Proteomes" id="UP001500655"/>
    </source>
</evidence>
<comment type="caution">
    <text evidence="7">Lacks conserved residue(s) required for the propagation of feature annotation.</text>
</comment>
<dbReference type="InterPro" id="IPR042109">
    <property type="entry name" value="Adenylosuccinate_synth_dom1"/>
</dbReference>
<feature type="active site" description="Proton donor" evidence="7">
    <location>
        <position position="45"/>
    </location>
</feature>
<evidence type="ECO:0000256" key="5">
    <source>
        <dbReference type="ARBA" id="ARBA00022842"/>
    </source>
</evidence>
<feature type="active site" description="Proton acceptor" evidence="7">
    <location>
        <position position="15"/>
    </location>
</feature>
<dbReference type="PANTHER" id="PTHR11846">
    <property type="entry name" value="ADENYLOSUCCINATE SYNTHETASE"/>
    <property type="match status" value="1"/>
</dbReference>
<feature type="binding site" evidence="7">
    <location>
        <begin position="400"/>
        <end position="402"/>
    </location>
    <ligand>
        <name>GTP</name>
        <dbReference type="ChEBI" id="CHEBI:37565"/>
    </ligand>
</feature>
<dbReference type="Gene3D" id="1.10.300.10">
    <property type="entry name" value="Adenylosuccinate Synthetase, subunit A, domain 2"/>
    <property type="match status" value="1"/>
</dbReference>
<dbReference type="InterPro" id="IPR042111">
    <property type="entry name" value="Adenylosuccinate_synth_dom3"/>
</dbReference>
<comment type="caution">
    <text evidence="8">The sequence shown here is derived from an EMBL/GenBank/DDBJ whole genome shotgun (WGS) entry which is preliminary data.</text>
</comment>
<dbReference type="SUPFAM" id="SSF52540">
    <property type="entry name" value="P-loop containing nucleoside triphosphate hydrolases"/>
    <property type="match status" value="1"/>
</dbReference>
<comment type="subunit">
    <text evidence="7">Homodimer.</text>
</comment>
<dbReference type="Pfam" id="PF00709">
    <property type="entry name" value="Adenylsucc_synt"/>
    <property type="match status" value="1"/>
</dbReference>
<feature type="binding site" evidence="7">
    <location>
        <begin position="328"/>
        <end position="330"/>
    </location>
    <ligand>
        <name>GTP</name>
        <dbReference type="ChEBI" id="CHEBI:37565"/>
    </ligand>
</feature>
<dbReference type="PANTHER" id="PTHR11846:SF0">
    <property type="entry name" value="ADENYLOSUCCINATE SYNTHETASE"/>
    <property type="match status" value="1"/>
</dbReference>
<evidence type="ECO:0000256" key="3">
    <source>
        <dbReference type="ARBA" id="ARBA00022741"/>
    </source>
</evidence>
<dbReference type="EC" id="6.3.4.4" evidence="7"/>
<evidence type="ECO:0000256" key="7">
    <source>
        <dbReference type="HAMAP-Rule" id="MF_00011"/>
    </source>
</evidence>
<dbReference type="SMART" id="SM00788">
    <property type="entry name" value="Adenylsucc_synt"/>
    <property type="match status" value="1"/>
</dbReference>
<evidence type="ECO:0000256" key="4">
    <source>
        <dbReference type="ARBA" id="ARBA00022755"/>
    </source>
</evidence>
<gene>
    <name evidence="7" type="primary">purA</name>
    <name evidence="8" type="ORF">GCM10009681_20100</name>
</gene>
<keyword evidence="2 7" id="KW-0479">Metal-binding</keyword>
<dbReference type="Proteomes" id="UP001500655">
    <property type="component" value="Unassembled WGS sequence"/>
</dbReference>
<comment type="subcellular location">
    <subcellularLocation>
        <location evidence="7">Cytoplasm</location>
    </subcellularLocation>
</comment>
<feature type="binding site" evidence="7">
    <location>
        <position position="15"/>
    </location>
    <ligand>
        <name>Mg(2+)</name>
        <dbReference type="ChEBI" id="CHEBI:18420"/>
    </ligand>
</feature>
<evidence type="ECO:0000256" key="6">
    <source>
        <dbReference type="ARBA" id="ARBA00023134"/>
    </source>
</evidence>
<feature type="binding site" description="in other chain" evidence="7">
    <location>
        <position position="227"/>
    </location>
    <ligand>
        <name>IMP</name>
        <dbReference type="ChEBI" id="CHEBI:58053"/>
        <note>ligand shared between dimeric partners</note>
    </ligand>
</feature>
<dbReference type="Gene3D" id="3.90.170.10">
    <property type="entry name" value="Adenylosuccinate Synthetase, subunit A, domain 3"/>
    <property type="match status" value="1"/>
</dbReference>
<keyword evidence="6 7" id="KW-0342">GTP-binding</keyword>
<organism evidence="8 9">
    <name type="scientific">Luedemannella helvata</name>
    <dbReference type="NCBI Taxonomy" id="349315"/>
    <lineage>
        <taxon>Bacteria</taxon>
        <taxon>Bacillati</taxon>
        <taxon>Actinomycetota</taxon>
        <taxon>Actinomycetes</taxon>
        <taxon>Micromonosporales</taxon>
        <taxon>Micromonosporaceae</taxon>
        <taxon>Luedemannella</taxon>
    </lineage>
</organism>
<sequence length="418" mass="43668">MNTGHVAVVDLGFGDAGKGTVVDWLCATRPVPAVIRFNGGAQAGHNVVTADGRSHTFAQFGSGTLRGVPTFLSRFMVFDPLALTAEAEHLTALGVPDPYALLTVDRDALVATPYHQAVNRARELARGAARHGSCGMGVGETVAHSLDHPDAAIRAGDLFAPALLRRKLSALRSWADAASASLAAVDAPPVEACLEAYVAVAALLRLADGSDLDALLRAGGCVFEGAQGVLLDEWRGFHPYTTWSTTTFDNVAALTPDFYRLGVLRCFTTRHGAGPLVTEDAHLTATLVDPHNHTGPWQGAFRVGHFDAVAHRYAIEVCGGVDGLALSHVDVAEVTPGLRICRAYSDGVDRLVPGPHRDLDHQAALTARLAGAAPRLDAEAPTDWIAAVEGAAGAPVVLASHGPTAADKTVRRPVGLSA</sequence>
<comment type="cofactor">
    <cofactor evidence="7">
        <name>Mg(2+)</name>
        <dbReference type="ChEBI" id="CHEBI:18420"/>
    </cofactor>
    <text evidence="7">Binds 1 Mg(2+) ion per subunit.</text>
</comment>
<feature type="binding site" evidence="7">
    <location>
        <position position="44"/>
    </location>
    <ligand>
        <name>Mg(2+)</name>
        <dbReference type="ChEBI" id="CHEBI:18420"/>
    </ligand>
</feature>
<feature type="binding site" evidence="7">
    <location>
        <begin position="44"/>
        <end position="46"/>
    </location>
    <ligand>
        <name>GTP</name>
        <dbReference type="ChEBI" id="CHEBI:37565"/>
    </ligand>
</feature>
<dbReference type="Gene3D" id="3.40.440.10">
    <property type="entry name" value="Adenylosuccinate Synthetase, subunit A, domain 1"/>
    <property type="match status" value="1"/>
</dbReference>
<keyword evidence="7" id="KW-0963">Cytoplasm</keyword>
<keyword evidence="1 7" id="KW-0436">Ligase</keyword>
<keyword evidence="5 7" id="KW-0460">Magnesium</keyword>
<dbReference type="InterPro" id="IPR042110">
    <property type="entry name" value="Adenylosuccinate_synth_dom2"/>
</dbReference>
<proteinExistence type="inferred from homology"/>
<name>A0ABP4WCT3_9ACTN</name>
<evidence type="ECO:0000313" key="8">
    <source>
        <dbReference type="EMBL" id="GAA1748878.1"/>
    </source>
</evidence>
<reference evidence="9" key="1">
    <citation type="journal article" date="2019" name="Int. J. Syst. Evol. Microbiol.">
        <title>The Global Catalogue of Microorganisms (GCM) 10K type strain sequencing project: providing services to taxonomists for standard genome sequencing and annotation.</title>
        <authorList>
            <consortium name="The Broad Institute Genomics Platform"/>
            <consortium name="The Broad Institute Genome Sequencing Center for Infectious Disease"/>
            <person name="Wu L."/>
            <person name="Ma J."/>
        </authorList>
    </citation>
    <scope>NUCLEOTIDE SEQUENCE [LARGE SCALE GENOMIC DNA]</scope>
    <source>
        <strain evidence="9">JCM 13249</strain>
    </source>
</reference>
<protein>
    <recommendedName>
        <fullName evidence="7">Adenylosuccinate synthetase</fullName>
        <shortName evidence="7">AMPSase</shortName>
        <shortName evidence="7">AdSS</shortName>
        <ecNumber evidence="7">6.3.4.4</ecNumber>
    </recommendedName>
    <alternativeName>
        <fullName evidence="7">IMP--aspartate ligase</fullName>
    </alternativeName>
</protein>
<comment type="similarity">
    <text evidence="7">Belongs to the adenylosuccinate synthetase family.</text>
</comment>
<dbReference type="InterPro" id="IPR001114">
    <property type="entry name" value="Adenylosuccinate_synthetase"/>
</dbReference>
<dbReference type="InterPro" id="IPR027417">
    <property type="entry name" value="P-loop_NTPase"/>
</dbReference>
<keyword evidence="9" id="KW-1185">Reference proteome</keyword>
<comment type="function">
    <text evidence="7">Plays an important role in the de novo pathway of purine nucleotide biosynthesis. Catalyzes the first committed step in the biosynthesis of AMP from IMP.</text>
</comment>
<feature type="binding site" description="in other chain" evidence="7">
    <location>
        <position position="242"/>
    </location>
    <ligand>
        <name>IMP</name>
        <dbReference type="ChEBI" id="CHEBI:58053"/>
        <note>ligand shared between dimeric partners</note>
    </ligand>
</feature>
<accession>A0ABP4WCT3</accession>